<comment type="caution">
    <text evidence="4">The sequence shown here is derived from an EMBL/GenBank/DDBJ whole genome shotgun (WGS) entry which is preliminary data.</text>
</comment>
<dbReference type="PANTHER" id="PTHR42932">
    <property type="entry name" value="GENERAL STRESS PROTEIN 20U"/>
    <property type="match status" value="1"/>
</dbReference>
<dbReference type="InterPro" id="IPR009078">
    <property type="entry name" value="Ferritin-like_SF"/>
</dbReference>
<dbReference type="AlphaFoldDB" id="A0A6L9S819"/>
<dbReference type="EMBL" id="JAAGOA010000006">
    <property type="protein sequence ID" value="NEE00712.1"/>
    <property type="molecule type" value="Genomic_DNA"/>
</dbReference>
<dbReference type="PIRSF" id="PIRSF005900">
    <property type="entry name" value="Dps"/>
    <property type="match status" value="1"/>
</dbReference>
<evidence type="ECO:0000259" key="3">
    <source>
        <dbReference type="Pfam" id="PF00210"/>
    </source>
</evidence>
<dbReference type="Gene3D" id="1.20.1260.10">
    <property type="match status" value="1"/>
</dbReference>
<accession>A0A6L9S819</accession>
<dbReference type="InterPro" id="IPR008331">
    <property type="entry name" value="Ferritin_DPS_dom"/>
</dbReference>
<keyword evidence="5" id="KW-1185">Reference proteome</keyword>
<dbReference type="RefSeq" id="WP_163736865.1">
    <property type="nucleotide sequence ID" value="NZ_JAAGOA010000006.1"/>
</dbReference>
<comment type="similarity">
    <text evidence="1 2">Belongs to the Dps family.</text>
</comment>
<evidence type="ECO:0000256" key="1">
    <source>
        <dbReference type="ARBA" id="ARBA00009497"/>
    </source>
</evidence>
<evidence type="ECO:0000313" key="4">
    <source>
        <dbReference type="EMBL" id="NEE00712.1"/>
    </source>
</evidence>
<dbReference type="Proteomes" id="UP000475214">
    <property type="component" value="Unassembled WGS sequence"/>
</dbReference>
<name>A0A6L9S819_9ACTN</name>
<dbReference type="InterPro" id="IPR012347">
    <property type="entry name" value="Ferritin-like"/>
</dbReference>
<feature type="domain" description="Ferritin/DPS" evidence="3">
    <location>
        <begin position="17"/>
        <end position="153"/>
    </location>
</feature>
<sequence>MNAQDNPAKVSAHDVAAQLQPLLPELIALALNGKQAHWHVYGKQFSPLHERLDAVVSEARTYADEIAERLVALGVSVDGRPQAVAQSSPDFPEGFLPDDKVIALIIEHLDSVIERAREALEPLESTDLVSQDIVLEMLRVLEKRRWMFAAYRDSERSH</sequence>
<protein>
    <submittedName>
        <fullName evidence="4">DNA starvation/stationary phase protection protein</fullName>
    </submittedName>
</protein>
<dbReference type="GO" id="GO:0008199">
    <property type="term" value="F:ferric iron binding"/>
    <property type="evidence" value="ECO:0007669"/>
    <property type="project" value="InterPro"/>
</dbReference>
<dbReference type="CDD" id="cd01043">
    <property type="entry name" value="DPS"/>
    <property type="match status" value="1"/>
</dbReference>
<dbReference type="PANTHER" id="PTHR42932:SF2">
    <property type="entry name" value="DNA PROTECTION DURING STARVATION PROTEIN 1"/>
    <property type="match status" value="1"/>
</dbReference>
<dbReference type="PRINTS" id="PR01346">
    <property type="entry name" value="HELNAPAPROT"/>
</dbReference>
<reference evidence="4 5" key="1">
    <citation type="submission" date="2020-02" db="EMBL/GenBank/DDBJ databases">
        <authorList>
            <person name="Li X.-J."/>
            <person name="Han X.-M."/>
        </authorList>
    </citation>
    <scope>NUCLEOTIDE SEQUENCE [LARGE SCALE GENOMIC DNA]</scope>
    <source>
        <strain evidence="4 5">CCTCC AB 2017055</strain>
    </source>
</reference>
<organism evidence="4 5">
    <name type="scientific">Phytoactinopolyspora halotolerans</name>
    <dbReference type="NCBI Taxonomy" id="1981512"/>
    <lineage>
        <taxon>Bacteria</taxon>
        <taxon>Bacillati</taxon>
        <taxon>Actinomycetota</taxon>
        <taxon>Actinomycetes</taxon>
        <taxon>Jiangellales</taxon>
        <taxon>Jiangellaceae</taxon>
        <taxon>Phytoactinopolyspora</taxon>
    </lineage>
</organism>
<proteinExistence type="inferred from homology"/>
<dbReference type="GO" id="GO:0016722">
    <property type="term" value="F:oxidoreductase activity, acting on metal ions"/>
    <property type="evidence" value="ECO:0007669"/>
    <property type="project" value="InterPro"/>
</dbReference>
<evidence type="ECO:0000313" key="5">
    <source>
        <dbReference type="Proteomes" id="UP000475214"/>
    </source>
</evidence>
<dbReference type="PROSITE" id="PS00818">
    <property type="entry name" value="DPS_1"/>
    <property type="match status" value="1"/>
</dbReference>
<gene>
    <name evidence="4" type="ORF">G1H10_11085</name>
</gene>
<dbReference type="Pfam" id="PF00210">
    <property type="entry name" value="Ferritin"/>
    <property type="match status" value="1"/>
</dbReference>
<dbReference type="InterPro" id="IPR002177">
    <property type="entry name" value="DPS_DNA-bd"/>
</dbReference>
<dbReference type="SUPFAM" id="SSF47240">
    <property type="entry name" value="Ferritin-like"/>
    <property type="match status" value="1"/>
</dbReference>
<dbReference type="InterPro" id="IPR023188">
    <property type="entry name" value="DPS_DNA-bd_CS"/>
</dbReference>
<evidence type="ECO:0000256" key="2">
    <source>
        <dbReference type="RuleBase" id="RU003875"/>
    </source>
</evidence>